<evidence type="ECO:0008006" key="3">
    <source>
        <dbReference type="Google" id="ProtNLM"/>
    </source>
</evidence>
<dbReference type="AlphaFoldDB" id="A0A3M8C9M8"/>
<proteinExistence type="predicted"/>
<gene>
    <name evidence="1" type="ORF">EDM58_22080</name>
</gene>
<evidence type="ECO:0000313" key="2">
    <source>
        <dbReference type="Proteomes" id="UP000281915"/>
    </source>
</evidence>
<evidence type="ECO:0000313" key="1">
    <source>
        <dbReference type="EMBL" id="RNB72193.1"/>
    </source>
</evidence>
<organism evidence="1 2">
    <name type="scientific">Brevibacillus panacihumi</name>
    <dbReference type="NCBI Taxonomy" id="497735"/>
    <lineage>
        <taxon>Bacteria</taxon>
        <taxon>Bacillati</taxon>
        <taxon>Bacillota</taxon>
        <taxon>Bacilli</taxon>
        <taxon>Bacillales</taxon>
        <taxon>Paenibacillaceae</taxon>
        <taxon>Brevibacillus</taxon>
    </lineage>
</organism>
<dbReference type="EMBL" id="RHHT01000062">
    <property type="protein sequence ID" value="RNB72193.1"/>
    <property type="molecule type" value="Genomic_DNA"/>
</dbReference>
<sequence>MRERDKAILKDLERFRCLSRDDIIKLHFSRNKDGVNAANRVLRRLRDRGEIEVITSQPPYVYATKPSPIKRDSQKIPHYLEIATVYQQMAQMSPPAIFVPEPKYGKGMPEPDAFALWGKPMFIEVQRNQFAPSVWHDKFARYRTLYHRGDVVRAHWQNKSAPIFPWIVILTENRIPVPDGLPFRVFQFRSIKEMIRP</sequence>
<dbReference type="RefSeq" id="WP_122915258.1">
    <property type="nucleotide sequence ID" value="NZ_RHHT01000062.1"/>
</dbReference>
<comment type="caution">
    <text evidence="1">The sequence shown here is derived from an EMBL/GenBank/DDBJ whole genome shotgun (WGS) entry which is preliminary data.</text>
</comment>
<accession>A0A3M8C9M8</accession>
<protein>
    <recommendedName>
        <fullName evidence="3">Replication-relaxation</fullName>
    </recommendedName>
</protein>
<reference evidence="1 2" key="1">
    <citation type="submission" date="2018-10" db="EMBL/GenBank/DDBJ databases">
        <title>Phylogenomics of Brevibacillus.</title>
        <authorList>
            <person name="Dunlap C."/>
        </authorList>
    </citation>
    <scope>NUCLEOTIDE SEQUENCE [LARGE SCALE GENOMIC DNA]</scope>
    <source>
        <strain evidence="1 2">JCM 15085</strain>
    </source>
</reference>
<dbReference type="Proteomes" id="UP000281915">
    <property type="component" value="Unassembled WGS sequence"/>
</dbReference>
<name>A0A3M8C9M8_9BACL</name>